<reference evidence="2" key="1">
    <citation type="submission" date="2018-05" db="EMBL/GenBank/DDBJ databases">
        <authorList>
            <person name="Li X."/>
        </authorList>
    </citation>
    <scope>NUCLEOTIDE SEQUENCE [LARGE SCALE GENOMIC DNA]</scope>
    <source>
        <strain evidence="2">HKS-05</strain>
    </source>
</reference>
<dbReference type="EMBL" id="QFYP01000001">
    <property type="protein sequence ID" value="RAK58374.1"/>
    <property type="molecule type" value="Genomic_DNA"/>
</dbReference>
<comment type="caution">
    <text evidence="1">The sequence shown here is derived from an EMBL/GenBank/DDBJ whole genome shotgun (WGS) entry which is preliminary data.</text>
</comment>
<evidence type="ECO:0008006" key="3">
    <source>
        <dbReference type="Google" id="ProtNLM"/>
    </source>
</evidence>
<sequence length="63" mass="6808">MHEPRSFAYSLSQVETGWRWSVYDEDGVTVARGADVSRDRAQAAVDLTLKAAPLLGEARSAAA</sequence>
<dbReference type="RefSeq" id="WP_111455646.1">
    <property type="nucleotide sequence ID" value="NZ_QFYP01000001.1"/>
</dbReference>
<name>A0A328AXQ7_9CAUL</name>
<evidence type="ECO:0000313" key="1">
    <source>
        <dbReference type="EMBL" id="RAK58374.1"/>
    </source>
</evidence>
<organism evidence="1 2">
    <name type="scientific">Phenylobacterium hankyongense</name>
    <dbReference type="NCBI Taxonomy" id="1813876"/>
    <lineage>
        <taxon>Bacteria</taxon>
        <taxon>Pseudomonadati</taxon>
        <taxon>Pseudomonadota</taxon>
        <taxon>Alphaproteobacteria</taxon>
        <taxon>Caulobacterales</taxon>
        <taxon>Caulobacteraceae</taxon>
        <taxon>Phenylobacterium</taxon>
    </lineage>
</organism>
<protein>
    <recommendedName>
        <fullName evidence="3">DUF1508 domain-containing protein</fullName>
    </recommendedName>
</protein>
<proteinExistence type="predicted"/>
<dbReference type="OrthoDB" id="7210936at2"/>
<gene>
    <name evidence="1" type="ORF">DJ021_00390</name>
</gene>
<dbReference type="AlphaFoldDB" id="A0A328AXQ7"/>
<dbReference type="Proteomes" id="UP000249842">
    <property type="component" value="Unassembled WGS sequence"/>
</dbReference>
<keyword evidence="2" id="KW-1185">Reference proteome</keyword>
<accession>A0A328AXQ7</accession>
<evidence type="ECO:0000313" key="2">
    <source>
        <dbReference type="Proteomes" id="UP000249842"/>
    </source>
</evidence>